<evidence type="ECO:0000313" key="3">
    <source>
        <dbReference type="Proteomes" id="UP000273278"/>
    </source>
</evidence>
<accession>A0A3G3IHZ6</accession>
<keyword evidence="1" id="KW-0472">Membrane</keyword>
<proteinExistence type="predicted"/>
<dbReference type="Proteomes" id="UP000273278">
    <property type="component" value="Chromosome"/>
</dbReference>
<keyword evidence="1" id="KW-1133">Transmembrane helix</keyword>
<gene>
    <name evidence="2" type="ORF">BKD89_05785</name>
</gene>
<protein>
    <submittedName>
        <fullName evidence="2">Uncharacterized protein</fullName>
    </submittedName>
</protein>
<dbReference type="EMBL" id="CP017686">
    <property type="protein sequence ID" value="AYQ55308.1"/>
    <property type="molecule type" value="Genomic_DNA"/>
</dbReference>
<organism evidence="2 3">
    <name type="scientific">Methanomethylophilus alvi</name>
    <dbReference type="NCBI Taxonomy" id="1291540"/>
    <lineage>
        <taxon>Archaea</taxon>
        <taxon>Methanobacteriati</taxon>
        <taxon>Thermoplasmatota</taxon>
        <taxon>Thermoplasmata</taxon>
        <taxon>Methanomassiliicoccales</taxon>
        <taxon>Methanomethylophilaceae</taxon>
        <taxon>Methanomethylophilus</taxon>
    </lineage>
</organism>
<evidence type="ECO:0000313" key="2">
    <source>
        <dbReference type="EMBL" id="AYQ55308.1"/>
    </source>
</evidence>
<reference evidence="2 3" key="1">
    <citation type="submission" date="2016-10" db="EMBL/GenBank/DDBJ databases">
        <title>Complete genome of the TMA-utilizing, human hosted archaeon Methanomethylophilus alvus Gen. nov, sp. nov., strain Mx-05, derived from a pure culture.</title>
        <authorList>
            <person name="Brugere J.-F."/>
            <person name="Ben Hania W."/>
            <person name="Chaudhary P.P."/>
            <person name="Gaci N."/>
            <person name="Borrel G."/>
            <person name="Cao Van Tuat L."/>
            <person name="Fardeau M.-L."/>
            <person name="Harris H.M.B."/>
            <person name="O'Toole P.W."/>
            <person name="Ollivier B."/>
        </authorList>
    </citation>
    <scope>NUCLEOTIDE SEQUENCE [LARGE SCALE GENOMIC DNA]</scope>
    <source>
        <strain evidence="2 3">Mx-05</strain>
    </source>
</reference>
<feature type="transmembrane region" description="Helical" evidence="1">
    <location>
        <begin position="320"/>
        <end position="341"/>
    </location>
</feature>
<name>A0A3G3IHZ6_9ARCH</name>
<evidence type="ECO:0000256" key="1">
    <source>
        <dbReference type="SAM" id="Phobius"/>
    </source>
</evidence>
<sequence>MVAFNMKSIAVLTAALMVCSISAVALVDNDDSSADAGKGYEFYVQLNDGTNSYSSWLGVHSGDSFGTALKDAFDKAGFIYSMSGNWISSITVDGVEYSSGEWGTDPYYGYAIYYSDGVKWVPTEEYNEGSMFAIVFDKYLFSAPENPDIYYNNYNYYYSLLPSVPVCSEWCFNLQLNNGTDSINTWIPSQDAKELTSEAFAAALKSALDVRGFTYDITETGWVKSITANGVEYKVSGTFPTDPYYGFAIYYAQGEKWVPTNNYSESTVFSIVLDQYQFSAPAEADKYYDGGWGYYSLLPTAATSSYTSAIVEPSDDVDNMFIYVAAAILAVLAIGIIVFALRKAGCS</sequence>
<keyword evidence="1" id="KW-0812">Transmembrane</keyword>
<dbReference type="AlphaFoldDB" id="A0A3G3IHZ6"/>